<dbReference type="InParanoid" id="A0A0C3D271"/>
<evidence type="ECO:0008006" key="3">
    <source>
        <dbReference type="Google" id="ProtNLM"/>
    </source>
</evidence>
<dbReference type="InterPro" id="IPR004304">
    <property type="entry name" value="FmdA_AmdA"/>
</dbReference>
<dbReference type="PANTHER" id="PTHR31891">
    <property type="entry name" value="FORMAMIDASE C869.04-RELATED"/>
    <property type="match status" value="1"/>
</dbReference>
<accession>A0A0C3D271</accession>
<dbReference type="SUPFAM" id="SSF141130">
    <property type="entry name" value="Acetamidase/Formamidase-like"/>
    <property type="match status" value="1"/>
</dbReference>
<proteinExistence type="predicted"/>
<dbReference type="Pfam" id="PF03069">
    <property type="entry name" value="FmdA_AmdA"/>
    <property type="match status" value="2"/>
</dbReference>
<gene>
    <name evidence="1" type="ORF">OIDMADRAFT_116480</name>
</gene>
<evidence type="ECO:0000313" key="2">
    <source>
        <dbReference type="Proteomes" id="UP000054321"/>
    </source>
</evidence>
<reference evidence="1 2" key="1">
    <citation type="submission" date="2014-04" db="EMBL/GenBank/DDBJ databases">
        <authorList>
            <consortium name="DOE Joint Genome Institute"/>
            <person name="Kuo A."/>
            <person name="Martino E."/>
            <person name="Perotto S."/>
            <person name="Kohler A."/>
            <person name="Nagy L.G."/>
            <person name="Floudas D."/>
            <person name="Copeland A."/>
            <person name="Barry K.W."/>
            <person name="Cichocki N."/>
            <person name="Veneault-Fourrey C."/>
            <person name="LaButti K."/>
            <person name="Lindquist E.A."/>
            <person name="Lipzen A."/>
            <person name="Lundell T."/>
            <person name="Morin E."/>
            <person name="Murat C."/>
            <person name="Sun H."/>
            <person name="Tunlid A."/>
            <person name="Henrissat B."/>
            <person name="Grigoriev I.V."/>
            <person name="Hibbett D.S."/>
            <person name="Martin F."/>
            <person name="Nordberg H.P."/>
            <person name="Cantor M.N."/>
            <person name="Hua S.X."/>
        </authorList>
    </citation>
    <scope>NUCLEOTIDE SEQUENCE [LARGE SCALE GENOMIC DNA]</scope>
    <source>
        <strain evidence="1 2">Zn</strain>
    </source>
</reference>
<dbReference type="AlphaFoldDB" id="A0A0C3D271"/>
<dbReference type="Gene3D" id="2.60.120.580">
    <property type="entry name" value="Acetamidase/Formamidase-like domains"/>
    <property type="match status" value="1"/>
</dbReference>
<reference evidence="2" key="2">
    <citation type="submission" date="2015-01" db="EMBL/GenBank/DDBJ databases">
        <title>Evolutionary Origins and Diversification of the Mycorrhizal Mutualists.</title>
        <authorList>
            <consortium name="DOE Joint Genome Institute"/>
            <consortium name="Mycorrhizal Genomics Consortium"/>
            <person name="Kohler A."/>
            <person name="Kuo A."/>
            <person name="Nagy L.G."/>
            <person name="Floudas D."/>
            <person name="Copeland A."/>
            <person name="Barry K.W."/>
            <person name="Cichocki N."/>
            <person name="Veneault-Fourrey C."/>
            <person name="LaButti K."/>
            <person name="Lindquist E.A."/>
            <person name="Lipzen A."/>
            <person name="Lundell T."/>
            <person name="Morin E."/>
            <person name="Murat C."/>
            <person name="Riley R."/>
            <person name="Ohm R."/>
            <person name="Sun H."/>
            <person name="Tunlid A."/>
            <person name="Henrissat B."/>
            <person name="Grigoriev I.V."/>
            <person name="Hibbett D.S."/>
            <person name="Martin F."/>
        </authorList>
    </citation>
    <scope>NUCLEOTIDE SEQUENCE [LARGE SCALE GENOMIC DNA]</scope>
    <source>
        <strain evidence="2">Zn</strain>
    </source>
</reference>
<dbReference type="OrthoDB" id="3335528at2759"/>
<sequence>MSPVPFIKSIHHIHHGKETKLLSFNRNHKRLITINSGEEVSFDNTHADIHKITRNTTDADLIEMRPTSLLDIEGCMGQIYVDGPVYVNGAEPGDALKVEILELQTGDWGWTGIFPGLGLLQDEIPGPHIKTFELRPDYTVFKTGVHIPAQPFYGTMGVASAEEGDLHPLFPRNDIGGNFDCRYLGIGAVMYLPVNVPGALFAVGDAHFSQGDGEITGTALETTMRSRIRLTVAKGREPLKSPHYVTSPERVKEMHSVGEKGEYGVLATAMGRDNAVKEAVRGLLDWLVAEKGLTRVEAYMLFSIAGNLKMMQDLGLEIFTVSASIPLGLFVQ</sequence>
<dbReference type="HOGENOM" id="CLU_032013_1_0_1"/>
<organism evidence="1 2">
    <name type="scientific">Oidiodendron maius (strain Zn)</name>
    <dbReference type="NCBI Taxonomy" id="913774"/>
    <lineage>
        <taxon>Eukaryota</taxon>
        <taxon>Fungi</taxon>
        <taxon>Dikarya</taxon>
        <taxon>Ascomycota</taxon>
        <taxon>Pezizomycotina</taxon>
        <taxon>Leotiomycetes</taxon>
        <taxon>Leotiomycetes incertae sedis</taxon>
        <taxon>Myxotrichaceae</taxon>
        <taxon>Oidiodendron</taxon>
    </lineage>
</organism>
<dbReference type="GO" id="GO:0016811">
    <property type="term" value="F:hydrolase activity, acting on carbon-nitrogen (but not peptide) bonds, in linear amides"/>
    <property type="evidence" value="ECO:0007669"/>
    <property type="project" value="InterPro"/>
</dbReference>
<protein>
    <recommendedName>
        <fullName evidence="3">Acetamidase</fullName>
    </recommendedName>
</protein>
<dbReference type="EMBL" id="KN832872">
    <property type="protein sequence ID" value="KIN05349.1"/>
    <property type="molecule type" value="Genomic_DNA"/>
</dbReference>
<dbReference type="Proteomes" id="UP000054321">
    <property type="component" value="Unassembled WGS sequence"/>
</dbReference>
<dbReference type="STRING" id="913774.A0A0C3D271"/>
<keyword evidence="2" id="KW-1185">Reference proteome</keyword>
<evidence type="ECO:0000313" key="1">
    <source>
        <dbReference type="EMBL" id="KIN05349.1"/>
    </source>
</evidence>
<dbReference type="Gene3D" id="3.10.28.20">
    <property type="entry name" value="Acetamidase/Formamidase-like domains"/>
    <property type="match status" value="1"/>
</dbReference>
<name>A0A0C3D271_OIDMZ</name>
<dbReference type="Gene3D" id="2.40.10.120">
    <property type="match status" value="1"/>
</dbReference>
<dbReference type="PANTHER" id="PTHR31891:SF1">
    <property type="entry name" value="FORMAMIDASE C869.04-RELATED"/>
    <property type="match status" value="1"/>
</dbReference>